<gene>
    <name evidence="1" type="primary">CTA8_4</name>
    <name evidence="1" type="ORF">DSO57_1033566</name>
</gene>
<accession>A0ACC2RR34</accession>
<sequence length="158" mass="18246">MDSFSRQLNIYGFKRISDSRKQKTRPSERTSAFHNPNFIRGRPDLLHLIARTKNPRKPSKESEPKHDSTMPVNLGYPTLTSNSTPQMSDVNVFTCNSSPHTNTTTGMFDLPVTTLPFYPPQPFLPTNPYYTPFQDNISNNLFTYAYPNEFNYFYYPSS</sequence>
<proteinExistence type="predicted"/>
<comment type="caution">
    <text evidence="1">The sequence shown here is derived from an EMBL/GenBank/DDBJ whole genome shotgun (WGS) entry which is preliminary data.</text>
</comment>
<reference evidence="1" key="1">
    <citation type="submission" date="2022-04" db="EMBL/GenBank/DDBJ databases">
        <title>Genome of the entomopathogenic fungus Entomophthora muscae.</title>
        <authorList>
            <person name="Elya C."/>
            <person name="Lovett B.R."/>
            <person name="Lee E."/>
            <person name="Macias A.M."/>
            <person name="Hajek A.E."/>
            <person name="De Bivort B.L."/>
            <person name="Kasson M.T."/>
            <person name="De Fine Licht H.H."/>
            <person name="Stajich J.E."/>
        </authorList>
    </citation>
    <scope>NUCLEOTIDE SEQUENCE</scope>
    <source>
        <strain evidence="1">Berkeley</strain>
    </source>
</reference>
<organism evidence="1 2">
    <name type="scientific">Entomophthora muscae</name>
    <dbReference type="NCBI Taxonomy" id="34485"/>
    <lineage>
        <taxon>Eukaryota</taxon>
        <taxon>Fungi</taxon>
        <taxon>Fungi incertae sedis</taxon>
        <taxon>Zoopagomycota</taxon>
        <taxon>Entomophthoromycotina</taxon>
        <taxon>Entomophthoromycetes</taxon>
        <taxon>Entomophthorales</taxon>
        <taxon>Entomophthoraceae</taxon>
        <taxon>Entomophthora</taxon>
    </lineage>
</organism>
<keyword evidence="1" id="KW-0346">Stress response</keyword>
<evidence type="ECO:0000313" key="1">
    <source>
        <dbReference type="EMBL" id="KAJ9052493.1"/>
    </source>
</evidence>
<keyword evidence="2" id="KW-1185">Reference proteome</keyword>
<dbReference type="Proteomes" id="UP001165960">
    <property type="component" value="Unassembled WGS sequence"/>
</dbReference>
<protein>
    <submittedName>
        <fullName evidence="1">Heat shock transcription factor</fullName>
    </submittedName>
</protein>
<dbReference type="EMBL" id="QTSX02006656">
    <property type="protein sequence ID" value="KAJ9052493.1"/>
    <property type="molecule type" value="Genomic_DNA"/>
</dbReference>
<evidence type="ECO:0000313" key="2">
    <source>
        <dbReference type="Proteomes" id="UP001165960"/>
    </source>
</evidence>
<name>A0ACC2RR34_9FUNG</name>